<feature type="chain" id="PRO_5013210208" description="Alginate export domain-containing protein" evidence="1">
    <location>
        <begin position="27"/>
        <end position="510"/>
    </location>
</feature>
<evidence type="ECO:0000313" key="3">
    <source>
        <dbReference type="Proteomes" id="UP000196086"/>
    </source>
</evidence>
<dbReference type="AlphaFoldDB" id="A0A1Z5YX97"/>
<dbReference type="RefSeq" id="WP_086650520.1">
    <property type="nucleotide sequence ID" value="NZ_JOMQ01000009.1"/>
</dbReference>
<reference evidence="2 3" key="1">
    <citation type="submission" date="2014-06" db="EMBL/GenBank/DDBJ databases">
        <authorList>
            <person name="Ju J."/>
            <person name="Zhang J."/>
        </authorList>
    </citation>
    <scope>NUCLEOTIDE SEQUENCE [LARGE SCALE GENOMIC DNA]</scope>
    <source>
        <strain evidence="2 3">DsW_47</strain>
    </source>
</reference>
<sequence>MLRHNFFCILLLSMFSEICLSNSVYADQNIFSSNNFSIKGALEVGGAGFYLPDTNFGVGSYSHSKTRYKSDKNTSFGEFYGKPILTARWRTPLGYTVFAEASAVGSTELGHGDAEVISQTSGTPRMVTLEDLHGGVEIPVHFSQQDGNIIVDGGRQKFVIDDGFLIGRGAYSSGNRGVWWYASRYAFAGPGTIRFEGNSIRSDIFMLESDSDNDANRQFDRPKTKFAGFDVSWFRSKKGGHGGADYGDRSAYVTLTYFRVLESDTSSHYDYNTRGNRTGENVLSLSWGGNIIPIKKYNISKDVTFYGNFVGEKSNHSGNGYQSVEAYGFYVEPGYTFSKLPWSPHIFYRYTKFSGNKDQKSKVKRNYDPFFLMDGKRAVYGGYWPGEVELYLVSLSNLIIHQFDITAVTPLHLFSKTDQLKIGAHFYDLSFVHASGLGYHSPSGNHISDEVDFTTEYALDSQTSGALVGGVAWAGPAQRAILAGSVPAGESVSRVHNASGIIEAFFYKRF</sequence>
<evidence type="ECO:0000313" key="2">
    <source>
        <dbReference type="EMBL" id="OUJ03899.1"/>
    </source>
</evidence>
<accession>A0A1Z5YX97</accession>
<feature type="signal peptide" evidence="1">
    <location>
        <begin position="1"/>
        <end position="26"/>
    </location>
</feature>
<comment type="caution">
    <text evidence="2">The sequence shown here is derived from an EMBL/GenBank/DDBJ whole genome shotgun (WGS) entry which is preliminary data.</text>
</comment>
<dbReference type="OrthoDB" id="311329at2"/>
<evidence type="ECO:0008006" key="4">
    <source>
        <dbReference type="Google" id="ProtNLM"/>
    </source>
</evidence>
<gene>
    <name evidence="2" type="ORF">HK14_15370</name>
</gene>
<keyword evidence="1" id="KW-0732">Signal</keyword>
<proteinExistence type="predicted"/>
<dbReference type="EMBL" id="JOMQ01000009">
    <property type="protein sequence ID" value="OUJ03899.1"/>
    <property type="molecule type" value="Genomic_DNA"/>
</dbReference>
<name>A0A1Z5YX97_9PROT</name>
<organism evidence="2 3">
    <name type="scientific">Acetobacter cibinongensis</name>
    <dbReference type="NCBI Taxonomy" id="146475"/>
    <lineage>
        <taxon>Bacteria</taxon>
        <taxon>Pseudomonadati</taxon>
        <taxon>Pseudomonadota</taxon>
        <taxon>Alphaproteobacteria</taxon>
        <taxon>Acetobacterales</taxon>
        <taxon>Acetobacteraceae</taxon>
        <taxon>Acetobacter</taxon>
    </lineage>
</organism>
<protein>
    <recommendedName>
        <fullName evidence="4">Alginate export domain-containing protein</fullName>
    </recommendedName>
</protein>
<dbReference type="Proteomes" id="UP000196086">
    <property type="component" value="Unassembled WGS sequence"/>
</dbReference>
<evidence type="ECO:0000256" key="1">
    <source>
        <dbReference type="SAM" id="SignalP"/>
    </source>
</evidence>